<comment type="caution">
    <text evidence="1">The sequence shown here is derived from an EMBL/GenBank/DDBJ whole genome shotgun (WGS) entry which is preliminary data.</text>
</comment>
<accession>A0A3E0LAL4</accession>
<name>A0A3E0LAL4_9CHRO</name>
<reference evidence="1 2" key="1">
    <citation type="submission" date="2017-10" db="EMBL/GenBank/DDBJ databases">
        <title>A large-scale comparative metagenomic study reveals the eutrophication-driven functional interactions in six Microcystis-epibionts communities.</title>
        <authorList>
            <person name="Li Q."/>
            <person name="Lin F."/>
        </authorList>
    </citation>
    <scope>NUCLEOTIDE SEQUENCE [LARGE SCALE GENOMIC DNA]</scope>
    <source>
        <strain evidence="1">TF09</strain>
    </source>
</reference>
<dbReference type="AlphaFoldDB" id="A0A3E0LAL4"/>
<protein>
    <submittedName>
        <fullName evidence="1">Uncharacterized protein</fullName>
    </submittedName>
</protein>
<dbReference type="Proteomes" id="UP000256873">
    <property type="component" value="Unassembled WGS sequence"/>
</dbReference>
<evidence type="ECO:0000313" key="1">
    <source>
        <dbReference type="EMBL" id="REJ44484.1"/>
    </source>
</evidence>
<sequence>MSIKLNIGILFFGVFLWGEAVKAQLVPTKGLSPYGEYRQEILNLGWKPKPSIVPDYVPGWPEIICGNRLCSATFISPNGKQILTLSVWFDVKPGHIDYYVAPAFDIVEVEQTIQ</sequence>
<dbReference type="EMBL" id="QQWC01000001">
    <property type="protein sequence ID" value="REJ44484.1"/>
    <property type="molecule type" value="Genomic_DNA"/>
</dbReference>
<evidence type="ECO:0000313" key="2">
    <source>
        <dbReference type="Proteomes" id="UP000256873"/>
    </source>
</evidence>
<organism evidence="1 2">
    <name type="scientific">Microcystis flos-aquae TF09</name>
    <dbReference type="NCBI Taxonomy" id="2060473"/>
    <lineage>
        <taxon>Bacteria</taxon>
        <taxon>Bacillati</taxon>
        <taxon>Cyanobacteriota</taxon>
        <taxon>Cyanophyceae</taxon>
        <taxon>Oscillatoriophycideae</taxon>
        <taxon>Chroococcales</taxon>
        <taxon>Microcystaceae</taxon>
        <taxon>Microcystis</taxon>
    </lineage>
</organism>
<gene>
    <name evidence="1" type="ORF">DWQ54_02875</name>
</gene>
<proteinExistence type="predicted"/>